<evidence type="ECO:0000313" key="4">
    <source>
        <dbReference type="Proteomes" id="UP000054623"/>
    </source>
</evidence>
<accession>A0A098B7H0</accession>
<dbReference type="InterPro" id="IPR006674">
    <property type="entry name" value="HD_domain"/>
</dbReference>
<dbReference type="GO" id="GO:0016787">
    <property type="term" value="F:hydrolase activity"/>
    <property type="evidence" value="ECO:0007669"/>
    <property type="project" value="UniProtKB-KW"/>
</dbReference>
<dbReference type="RefSeq" id="WP_018212217.1">
    <property type="nucleotide sequence ID" value="NZ_JAYFNZ010000007.1"/>
</dbReference>
<dbReference type="EMBL" id="LK996017">
    <property type="protein sequence ID" value="CDX04814.1"/>
    <property type="molecule type" value="Genomic_DNA"/>
</dbReference>
<dbReference type="InterPro" id="IPR006675">
    <property type="entry name" value="HDIG_dom"/>
</dbReference>
<protein>
    <submittedName>
        <fullName evidence="2">HDIG domain protein</fullName>
    </submittedName>
    <submittedName>
        <fullName evidence="3">Hydrolase</fullName>
    </submittedName>
</protein>
<dbReference type="PANTHER" id="PTHR38659">
    <property type="entry name" value="METAL-DEPENDENT PHOSPHOHYDROLASE"/>
    <property type="match status" value="1"/>
</dbReference>
<dbReference type="PANTHER" id="PTHR38659:SF2">
    <property type="entry name" value="HDIG DOMAIN PROTEIN"/>
    <property type="match status" value="1"/>
</dbReference>
<dbReference type="EMBL" id="LOCK01000001">
    <property type="protein sequence ID" value="KTE93740.1"/>
    <property type="molecule type" value="Genomic_DNA"/>
</dbReference>
<dbReference type="OrthoDB" id="9801160at2"/>
<dbReference type="PATRIC" id="fig|49338.4.peg.5299"/>
<reference evidence="3 4" key="2">
    <citation type="submission" date="2015-12" db="EMBL/GenBank/DDBJ databases">
        <title>Draft Genome Sequence of Desulfitobacterium hafniense Strain DH, a Sulfate-reducing Bacterium Isolated from Paddy Soils.</title>
        <authorList>
            <person name="Bao P."/>
            <person name="Zhang X."/>
            <person name="Li G."/>
        </authorList>
    </citation>
    <scope>NUCLEOTIDE SEQUENCE [LARGE SCALE GENOMIC DNA]</scope>
    <source>
        <strain evidence="3 4">DH</strain>
    </source>
</reference>
<gene>
    <name evidence="3" type="ORF">AT727_01955</name>
    <name evidence="2" type="ORF">DPCES_4928</name>
</gene>
<evidence type="ECO:0000313" key="2">
    <source>
        <dbReference type="EMBL" id="CDX04814.1"/>
    </source>
</evidence>
<evidence type="ECO:0000313" key="3">
    <source>
        <dbReference type="EMBL" id="KTE93740.1"/>
    </source>
</evidence>
<organism evidence="2">
    <name type="scientific">Desulfitobacterium hafniense</name>
    <name type="common">Desulfitobacterium frappieri</name>
    <dbReference type="NCBI Taxonomy" id="49338"/>
    <lineage>
        <taxon>Bacteria</taxon>
        <taxon>Bacillati</taxon>
        <taxon>Bacillota</taxon>
        <taxon>Clostridia</taxon>
        <taxon>Eubacteriales</taxon>
        <taxon>Desulfitobacteriaceae</taxon>
        <taxon>Desulfitobacterium</taxon>
    </lineage>
</organism>
<evidence type="ECO:0000259" key="1">
    <source>
        <dbReference type="Pfam" id="PF01966"/>
    </source>
</evidence>
<proteinExistence type="predicted"/>
<keyword evidence="3" id="KW-0378">Hydrolase</keyword>
<dbReference type="Pfam" id="PF01966">
    <property type="entry name" value="HD"/>
    <property type="match status" value="1"/>
</dbReference>
<sequence>MPDYTRNREAAWQLLNEYVKSETLLRHSLTVEAVMRHFASLYQEDPDLWGNIGLLHDIDFEMYPDQHCRKTREILTPQGLPEEFIRAIESHGYGLVHDVEPRENVEKVLFTIDELTGLVSATALLRPSKSLHDLTAKSVKKKWKQKSFAENVNREVIEAGANRLGKDLNEIIEETIKGMRTVAVAIGLEGNIEAGAEAGK</sequence>
<name>A0A098B7H0_DESHA</name>
<dbReference type="SUPFAM" id="SSF109604">
    <property type="entry name" value="HD-domain/PDEase-like"/>
    <property type="match status" value="1"/>
</dbReference>
<feature type="domain" description="HD" evidence="1">
    <location>
        <begin position="25"/>
        <end position="115"/>
    </location>
</feature>
<dbReference type="NCBIfam" id="TIGR00277">
    <property type="entry name" value="HDIG"/>
    <property type="match status" value="1"/>
</dbReference>
<dbReference type="AlphaFoldDB" id="A0A098B7H0"/>
<reference evidence="2" key="1">
    <citation type="submission" date="2014-07" db="EMBL/GenBank/DDBJ databases">
        <authorList>
            <person name="Hornung V.Bastian."/>
        </authorList>
    </citation>
    <scope>NUCLEOTIDE SEQUENCE</scope>
    <source>
        <strain evidence="2">PCE-S</strain>
    </source>
</reference>
<dbReference type="Gene3D" id="1.10.3210.10">
    <property type="entry name" value="Hypothetical protein af1432"/>
    <property type="match status" value="1"/>
</dbReference>
<dbReference type="Proteomes" id="UP000054623">
    <property type="component" value="Unassembled WGS sequence"/>
</dbReference>